<evidence type="ECO:0000259" key="2">
    <source>
        <dbReference type="PROSITE" id="PS50003"/>
    </source>
</evidence>
<dbReference type="STRING" id="1245528.M3HGN9"/>
<feature type="domain" description="PH" evidence="2">
    <location>
        <begin position="43"/>
        <end position="137"/>
    </location>
</feature>
<feature type="region of interest" description="Disordered" evidence="1">
    <location>
        <begin position="251"/>
        <end position="274"/>
    </location>
</feature>
<dbReference type="InterPro" id="IPR001849">
    <property type="entry name" value="PH_domain"/>
</dbReference>
<dbReference type="AlphaFoldDB" id="M3HGN9"/>
<dbReference type="InterPro" id="IPR011993">
    <property type="entry name" value="PH-like_dom_sf"/>
</dbReference>
<evidence type="ECO:0000256" key="1">
    <source>
        <dbReference type="SAM" id="MobiDB-lite"/>
    </source>
</evidence>
<reference evidence="3 4" key="1">
    <citation type="submission" date="2013-02" db="EMBL/GenBank/DDBJ databases">
        <title>Genome sequence of Candida maltosa Xu316, a potential industrial strain for xylitol and ethanol production.</title>
        <authorList>
            <person name="Yu J."/>
            <person name="Wang Q."/>
            <person name="Geng X."/>
            <person name="Bao W."/>
            <person name="He P."/>
            <person name="Cai J."/>
        </authorList>
    </citation>
    <scope>NUCLEOTIDE SEQUENCE [LARGE SCALE GENOMIC DNA]</scope>
    <source>
        <strain evidence="4">Xu316</strain>
    </source>
</reference>
<dbReference type="OMA" id="NMEPMSA"/>
<dbReference type="PANTHER" id="PTHR14336">
    <property type="entry name" value="TANDEM PH DOMAIN CONTAINING PROTEIN"/>
    <property type="match status" value="1"/>
</dbReference>
<dbReference type="PROSITE" id="PS50003">
    <property type="entry name" value="PH_DOMAIN"/>
    <property type="match status" value="2"/>
</dbReference>
<name>M3HGN9_CANMX</name>
<dbReference type="EMBL" id="AOGT01002008">
    <property type="protein sequence ID" value="EMG46437.1"/>
    <property type="molecule type" value="Genomic_DNA"/>
</dbReference>
<dbReference type="PANTHER" id="PTHR14336:SF8">
    <property type="entry name" value="PROTEIN OPY1"/>
    <property type="match status" value="1"/>
</dbReference>
<protein>
    <recommendedName>
        <fullName evidence="2">PH domain-containing protein</fullName>
    </recommendedName>
</protein>
<dbReference type="SUPFAM" id="SSF50729">
    <property type="entry name" value="PH domain-like"/>
    <property type="match status" value="2"/>
</dbReference>
<dbReference type="OrthoDB" id="2157866at2759"/>
<organism evidence="3 4">
    <name type="scientific">Candida maltosa (strain Xu316)</name>
    <name type="common">Yeast</name>
    <dbReference type="NCBI Taxonomy" id="1245528"/>
    <lineage>
        <taxon>Eukaryota</taxon>
        <taxon>Fungi</taxon>
        <taxon>Dikarya</taxon>
        <taxon>Ascomycota</taxon>
        <taxon>Saccharomycotina</taxon>
        <taxon>Pichiomycetes</taxon>
        <taxon>Debaryomycetaceae</taxon>
        <taxon>Candida/Lodderomyces clade</taxon>
        <taxon>Candida</taxon>
    </lineage>
</organism>
<feature type="compositionally biased region" description="Basic residues" evidence="1">
    <location>
        <begin position="265"/>
        <end position="274"/>
    </location>
</feature>
<dbReference type="Pfam" id="PF00169">
    <property type="entry name" value="PH"/>
    <property type="match status" value="2"/>
</dbReference>
<gene>
    <name evidence="3" type="ORF">G210_3314</name>
</gene>
<proteinExistence type="predicted"/>
<dbReference type="SMART" id="SM00233">
    <property type="entry name" value="PH"/>
    <property type="match status" value="2"/>
</dbReference>
<evidence type="ECO:0000313" key="3">
    <source>
        <dbReference type="EMBL" id="EMG46437.1"/>
    </source>
</evidence>
<comment type="caution">
    <text evidence="3">The sequence shown here is derived from an EMBL/GenBank/DDBJ whole genome shotgun (WGS) entry which is preliminary data.</text>
</comment>
<keyword evidence="4" id="KW-1185">Reference proteome</keyword>
<accession>M3HGN9</accession>
<dbReference type="eggNOG" id="ENOG502S0C3">
    <property type="taxonomic scope" value="Eukaryota"/>
</dbReference>
<feature type="region of interest" description="Disordered" evidence="1">
    <location>
        <begin position="143"/>
        <end position="192"/>
    </location>
</feature>
<feature type="domain" description="PH" evidence="2">
    <location>
        <begin position="283"/>
        <end position="377"/>
    </location>
</feature>
<dbReference type="InterPro" id="IPR051707">
    <property type="entry name" value="PI-Interact_SigTrans_Reg"/>
</dbReference>
<sequence>MSIKLEKPPDQILTPPQSTAASPKLLQKDSRTSSHNDVIENNKTMISSILYKRSTHTKQWKKKWVVLRKCQLSYYKDSREHKPLKVYNSDNLLSFNIIPDQTRNHLAIYTSSKVLHFKSDDDMVFNRWIQVLNNFFETKEREFGADDADKEENGEYDEDEEYDAEEEEQDDARNSNGSINSSSGGVTNNQHTLPLHSIQNKQQSQLKRSGSVTDSLNTELSDDFYSSDGLTSDSLLTPNHISSSSQYFTTLDAPKEEDEKEKSPVKHLQRKRQSLSREPSSEYIIEEGSVEILKKRYNYQWKKCDMILTNQCLRLLLYNGRTVYFPVNDIQDVIELDPIHKRDWCIMIITPLKRLRLSCNDEQEMTKWFSALKAAVVASKKK</sequence>
<feature type="compositionally biased region" description="Acidic residues" evidence="1">
    <location>
        <begin position="145"/>
        <end position="170"/>
    </location>
</feature>
<dbReference type="Proteomes" id="UP000011777">
    <property type="component" value="Unassembled WGS sequence"/>
</dbReference>
<dbReference type="CDD" id="cd13298">
    <property type="entry name" value="PH1_PH_fungal"/>
    <property type="match status" value="1"/>
</dbReference>
<feature type="region of interest" description="Disordered" evidence="1">
    <location>
        <begin position="1"/>
        <end position="37"/>
    </location>
</feature>
<feature type="compositionally biased region" description="Basic and acidic residues" evidence="1">
    <location>
        <begin position="26"/>
        <end position="37"/>
    </location>
</feature>
<dbReference type="HOGENOM" id="CLU_059298_1_0_1"/>
<feature type="compositionally biased region" description="Low complexity" evidence="1">
    <location>
        <begin position="174"/>
        <end position="189"/>
    </location>
</feature>
<dbReference type="Gene3D" id="2.30.29.30">
    <property type="entry name" value="Pleckstrin-homology domain (PH domain)/Phosphotyrosine-binding domain (PTB)"/>
    <property type="match status" value="2"/>
</dbReference>
<evidence type="ECO:0000313" key="4">
    <source>
        <dbReference type="Proteomes" id="UP000011777"/>
    </source>
</evidence>